<dbReference type="RefSeq" id="WP_150959921.1">
    <property type="nucleotide sequence ID" value="NZ_JBHTIU010000027.1"/>
</dbReference>
<evidence type="ECO:0000256" key="4">
    <source>
        <dbReference type="PROSITE-ProRule" id="PRU00354"/>
    </source>
</evidence>
<evidence type="ECO:0000256" key="2">
    <source>
        <dbReference type="ARBA" id="ARBA00022679"/>
    </source>
</evidence>
<dbReference type="PROSITE" id="PS51006">
    <property type="entry name" value="PABS_2"/>
    <property type="match status" value="1"/>
</dbReference>
<dbReference type="PANTHER" id="PTHR43317:SF3">
    <property type="entry name" value="BLR2883 PROTEIN"/>
    <property type="match status" value="1"/>
</dbReference>
<feature type="domain" description="PABS" evidence="5">
    <location>
        <begin position="1"/>
        <end position="222"/>
    </location>
</feature>
<name>A0ABW3D957_9BACL</name>
<feature type="active site" description="Proton acceptor" evidence="4">
    <location>
        <position position="144"/>
    </location>
</feature>
<keyword evidence="3 4" id="KW-0620">Polyamine biosynthesis</keyword>
<dbReference type="SUPFAM" id="SSF53335">
    <property type="entry name" value="S-adenosyl-L-methionine-dependent methyltransferases"/>
    <property type="match status" value="1"/>
</dbReference>
<proteinExistence type="inferred from homology"/>
<organism evidence="6 7">
    <name type="scientific">Paenibacillus residui</name>
    <dbReference type="NCBI Taxonomy" id="629724"/>
    <lineage>
        <taxon>Bacteria</taxon>
        <taxon>Bacillati</taxon>
        <taxon>Bacillota</taxon>
        <taxon>Bacilli</taxon>
        <taxon>Bacillales</taxon>
        <taxon>Paenibacillaceae</taxon>
        <taxon>Paenibacillus</taxon>
    </lineage>
</organism>
<reference evidence="7" key="1">
    <citation type="journal article" date="2019" name="Int. J. Syst. Evol. Microbiol.">
        <title>The Global Catalogue of Microorganisms (GCM) 10K type strain sequencing project: providing services to taxonomists for standard genome sequencing and annotation.</title>
        <authorList>
            <consortium name="The Broad Institute Genomics Platform"/>
            <consortium name="The Broad Institute Genome Sequencing Center for Infectious Disease"/>
            <person name="Wu L."/>
            <person name="Ma J."/>
        </authorList>
    </citation>
    <scope>NUCLEOTIDE SEQUENCE [LARGE SCALE GENOMIC DNA]</scope>
    <source>
        <strain evidence="7">CCUG 57263</strain>
    </source>
</reference>
<comment type="similarity">
    <text evidence="1">Belongs to the spermidine/spermine synthase family.</text>
</comment>
<dbReference type="PANTHER" id="PTHR43317">
    <property type="entry name" value="THERMOSPERMINE SYNTHASE ACAULIS5"/>
    <property type="match status" value="1"/>
</dbReference>
<keyword evidence="7" id="KW-1185">Reference proteome</keyword>
<dbReference type="InterPro" id="IPR029063">
    <property type="entry name" value="SAM-dependent_MTases_sf"/>
</dbReference>
<dbReference type="Pfam" id="PF01564">
    <property type="entry name" value="Spermine_synth"/>
    <property type="match status" value="1"/>
</dbReference>
<evidence type="ECO:0000259" key="5">
    <source>
        <dbReference type="PROSITE" id="PS51006"/>
    </source>
</evidence>
<dbReference type="InterPro" id="IPR030374">
    <property type="entry name" value="PABS"/>
</dbReference>
<dbReference type="Gene3D" id="3.40.50.150">
    <property type="entry name" value="Vaccinia Virus protein VP39"/>
    <property type="match status" value="1"/>
</dbReference>
<evidence type="ECO:0000256" key="1">
    <source>
        <dbReference type="ARBA" id="ARBA00007867"/>
    </source>
</evidence>
<protein>
    <submittedName>
        <fullName evidence="6">Spermine/spermidine synthase</fullName>
    </submittedName>
</protein>
<keyword evidence="2 4" id="KW-0808">Transferase</keyword>
<sequence length="222" mass="24790">MNRNQSAGILERLERHSSPRGDIQLQKRGQHFEIISNGTFLMATYNGASERLLVQAALDCCENPAQVLIGGLGVGFSLAEALRDDRVERATVVEIEEAVLAWNRSYLIELNHNALYDPRAEAIHADLIEWLAGCARLFDVICLDIDNGPDWMVYEENGALYNNSGLTLLGSRLNPGGVVSFWSASSAPDFEARLREFFPSVQRMTVDQQKGEPDYIYLAKKE</sequence>
<evidence type="ECO:0000313" key="6">
    <source>
        <dbReference type="EMBL" id="MFD0869091.1"/>
    </source>
</evidence>
<dbReference type="Proteomes" id="UP001597120">
    <property type="component" value="Unassembled WGS sequence"/>
</dbReference>
<comment type="caution">
    <text evidence="6">The sequence shown here is derived from an EMBL/GenBank/DDBJ whole genome shotgun (WGS) entry which is preliminary data.</text>
</comment>
<evidence type="ECO:0000313" key="7">
    <source>
        <dbReference type="Proteomes" id="UP001597120"/>
    </source>
</evidence>
<evidence type="ECO:0000256" key="3">
    <source>
        <dbReference type="ARBA" id="ARBA00023115"/>
    </source>
</evidence>
<accession>A0ABW3D957</accession>
<gene>
    <name evidence="6" type="ORF">ACFQ03_08005</name>
</gene>
<dbReference type="EMBL" id="JBHTIU010000027">
    <property type="protein sequence ID" value="MFD0869091.1"/>
    <property type="molecule type" value="Genomic_DNA"/>
</dbReference>